<sequence length="342" mass="36591">MTGLAAKCAETAVLIVGYNNAEDILHCLAALSRAAASPRFNIFICENGGRAAYDQLTGRLVAEGLCIDIGPIEASAPFVEARRLILRDRDAAVTLGCARSNLGYGGGVNAWLRPLMNREGWKGAWILNPDAEPAPDALAALVARAETGGKGMVGSTILEAGSAEVIRFRGGLCWRKLSTRCVALGLGDRLDAAFDLAAIEGAMDSPSGASMYVTRRCIEQIGLMDDAYFLFFEDLDWGVRAKKLGLGYASASVVAHKRGTTTGSAERGQGLSKLAVYLQHRNAIHFVRRHYPWSLPVRVALSLAFALRFLLRRAPDSCMAALAGAAAGLRGEWGAPDWSRPR</sequence>
<dbReference type="Gene3D" id="3.90.550.10">
    <property type="entry name" value="Spore Coat Polysaccharide Biosynthesis Protein SpsA, Chain A"/>
    <property type="match status" value="1"/>
</dbReference>
<name>A0A212QNC1_RHOAC</name>
<dbReference type="Pfam" id="PF13641">
    <property type="entry name" value="Glyco_tranf_2_3"/>
    <property type="match status" value="1"/>
</dbReference>
<keyword evidence="3" id="KW-0808">Transferase</keyword>
<evidence type="ECO:0000256" key="1">
    <source>
        <dbReference type="ARBA" id="ARBA00006739"/>
    </source>
</evidence>
<dbReference type="SUPFAM" id="SSF53448">
    <property type="entry name" value="Nucleotide-diphospho-sugar transferases"/>
    <property type="match status" value="1"/>
</dbReference>
<dbReference type="OrthoDB" id="9771846at2"/>
<organism evidence="4 5">
    <name type="scientific">Rhodoblastus acidophilus</name>
    <name type="common">Rhodopseudomonas acidophila</name>
    <dbReference type="NCBI Taxonomy" id="1074"/>
    <lineage>
        <taxon>Bacteria</taxon>
        <taxon>Pseudomonadati</taxon>
        <taxon>Pseudomonadota</taxon>
        <taxon>Alphaproteobacteria</taxon>
        <taxon>Hyphomicrobiales</taxon>
        <taxon>Rhodoblastaceae</taxon>
        <taxon>Rhodoblastus</taxon>
    </lineage>
</organism>
<dbReference type="InterPro" id="IPR029044">
    <property type="entry name" value="Nucleotide-diphossugar_trans"/>
</dbReference>
<reference evidence="5" key="1">
    <citation type="submission" date="2017-06" db="EMBL/GenBank/DDBJ databases">
        <authorList>
            <person name="Varghese N."/>
            <person name="Submissions S."/>
        </authorList>
    </citation>
    <scope>NUCLEOTIDE SEQUENCE [LARGE SCALE GENOMIC DNA]</scope>
    <source>
        <strain evidence="5">DSM 137</strain>
    </source>
</reference>
<dbReference type="EMBL" id="FYDG01000001">
    <property type="protein sequence ID" value="SNB60846.1"/>
    <property type="molecule type" value="Genomic_DNA"/>
</dbReference>
<evidence type="ECO:0000313" key="5">
    <source>
        <dbReference type="Proteomes" id="UP000198418"/>
    </source>
</evidence>
<evidence type="ECO:0000256" key="3">
    <source>
        <dbReference type="ARBA" id="ARBA00022679"/>
    </source>
</evidence>
<evidence type="ECO:0008006" key="6">
    <source>
        <dbReference type="Google" id="ProtNLM"/>
    </source>
</evidence>
<dbReference type="PANTHER" id="PTHR43179:SF12">
    <property type="entry name" value="GALACTOFURANOSYLTRANSFERASE GLFT2"/>
    <property type="match status" value="1"/>
</dbReference>
<dbReference type="GO" id="GO:0016757">
    <property type="term" value="F:glycosyltransferase activity"/>
    <property type="evidence" value="ECO:0007669"/>
    <property type="project" value="UniProtKB-KW"/>
</dbReference>
<evidence type="ECO:0000313" key="4">
    <source>
        <dbReference type="EMBL" id="SNB60846.1"/>
    </source>
</evidence>
<protein>
    <recommendedName>
        <fullName evidence="6">Glycosyltransferase</fullName>
    </recommendedName>
</protein>
<gene>
    <name evidence="4" type="ORF">SAMN06265338_101935</name>
</gene>
<comment type="similarity">
    <text evidence="1">Belongs to the glycosyltransferase 2 family.</text>
</comment>
<evidence type="ECO:0000256" key="2">
    <source>
        <dbReference type="ARBA" id="ARBA00022676"/>
    </source>
</evidence>
<proteinExistence type="inferred from homology"/>
<dbReference type="AlphaFoldDB" id="A0A212QNC1"/>
<keyword evidence="2" id="KW-0328">Glycosyltransferase</keyword>
<accession>A0A212QNC1</accession>
<dbReference type="RefSeq" id="WP_088519343.1">
    <property type="nucleotide sequence ID" value="NZ_FYDG01000001.1"/>
</dbReference>
<keyword evidence="5" id="KW-1185">Reference proteome</keyword>
<dbReference type="PANTHER" id="PTHR43179">
    <property type="entry name" value="RHAMNOSYLTRANSFERASE WBBL"/>
    <property type="match status" value="1"/>
</dbReference>
<dbReference type="Proteomes" id="UP000198418">
    <property type="component" value="Unassembled WGS sequence"/>
</dbReference>